<dbReference type="InterPro" id="IPR001279">
    <property type="entry name" value="Metallo-B-lactamas"/>
</dbReference>
<dbReference type="InterPro" id="IPR052159">
    <property type="entry name" value="Competence_DNA_uptake"/>
</dbReference>
<sequence length="780" mass="89389">MLQWTKHLKQVNNYWVFPVLLTIGTVFLVLKPSLLTGMVWFYLISRVLCTGNKTLISISFLCMFTIIVSCYLTLSKEKQPKFSETSETTGQLVVLPDKFKIDGDQLQLEGEFSTHKKEKHKVIAFYRFDSEEEKQRWEKENQVTKINLSGTFEIPITQTNLNGFDYRQHLREKGVYQTLTISDIHTIKIENPKFYEILAWLSIIRKKAIDYCSDTFLEETAMHLKTLIFGFKSSEFSQKEGMLANLGILHLFSLSGMHVTFFIGSFRYLFLRWGIVVDRLFWLQLLFSFVYAGLTGFSISVVRALIQSIFSLSNRQFKWHLSSLDCWSLSLLVGLIFQPYLLFSIGGQLSYSLSFFILYVQPIVERIQNRQLQMYCFSLLLNIAMIPLVGLSFFEWQLTSSLFTFLLLPVFEVILLPVLTVSLLGSFLFKLNLLINGLEIYFLIQRAAFEWLSRYSTYAIVTGVFSPVLFLLICFLLFLLLHTMYIRSKKSYVVGIILILMLYNKYLSFNGTVAFIDVGQGDSIFIQAPFHQENILIDTGGKIDFKKEEWAVKAKQPKNAEYSVIPYLKSKGVKYLDKVLISHGDIDHCGDLLTINDKIPIRSLYFPVGTENKVAFRLMMNRLKKTGTKCYPILVGASISQKIPLKILAPSISGTGENKDSMVVYTKIAGRRFLFTGDLEKEGEQQLLEQFSSLKVDVLKVGHHGSKTSSDPVFIEKLRVADGIISCGRNNRFKHPHEESISALTKSDVKIFQTDKNGMIYYEWSPFSKMSSAKTIITGN</sequence>
<dbReference type="SUPFAM" id="SSF56281">
    <property type="entry name" value="Metallo-hydrolase/oxidoreductase"/>
    <property type="match status" value="1"/>
</dbReference>
<feature type="transmembrane region" description="Helical" evidence="6">
    <location>
        <begin position="55"/>
        <end position="74"/>
    </location>
</feature>
<dbReference type="STRING" id="903983.BCR23_00370"/>
<dbReference type="RefSeq" id="WP_069633523.1">
    <property type="nucleotide sequence ID" value="NZ_JXKZ01000001.1"/>
</dbReference>
<evidence type="ECO:0000259" key="7">
    <source>
        <dbReference type="SMART" id="SM00849"/>
    </source>
</evidence>
<feature type="transmembrane region" description="Helical" evidence="6">
    <location>
        <begin position="242"/>
        <end position="269"/>
    </location>
</feature>
<dbReference type="CDD" id="cd07731">
    <property type="entry name" value="ComA-like_MBL-fold"/>
    <property type="match status" value="1"/>
</dbReference>
<organism evidence="8 9">
    <name type="scientific">Enterococcus quebecensis</name>
    <dbReference type="NCBI Taxonomy" id="903983"/>
    <lineage>
        <taxon>Bacteria</taxon>
        <taxon>Bacillati</taxon>
        <taxon>Bacillota</taxon>
        <taxon>Bacilli</taxon>
        <taxon>Lactobacillales</taxon>
        <taxon>Enterococcaceae</taxon>
        <taxon>Enterococcus</taxon>
    </lineage>
</organism>
<dbReference type="GO" id="GO:0005886">
    <property type="term" value="C:plasma membrane"/>
    <property type="evidence" value="ECO:0007669"/>
    <property type="project" value="UniProtKB-SubCell"/>
</dbReference>
<evidence type="ECO:0000256" key="2">
    <source>
        <dbReference type="ARBA" id="ARBA00022475"/>
    </source>
</evidence>
<accession>A0A1E5H2N3</accession>
<proteinExistence type="predicted"/>
<feature type="transmembrane region" description="Helical" evidence="6">
    <location>
        <begin position="492"/>
        <end position="509"/>
    </location>
</feature>
<keyword evidence="3 6" id="KW-0812">Transmembrane</keyword>
<feature type="transmembrane region" description="Helical" evidence="6">
    <location>
        <begin position="431"/>
        <end position="449"/>
    </location>
</feature>
<evidence type="ECO:0000256" key="5">
    <source>
        <dbReference type="ARBA" id="ARBA00023136"/>
    </source>
</evidence>
<keyword evidence="4 6" id="KW-1133">Transmembrane helix</keyword>
<dbReference type="NCBIfam" id="TIGR00360">
    <property type="entry name" value="ComEC_N-term"/>
    <property type="match status" value="1"/>
</dbReference>
<evidence type="ECO:0000256" key="3">
    <source>
        <dbReference type="ARBA" id="ARBA00022692"/>
    </source>
</evidence>
<feature type="transmembrane region" description="Helical" evidence="6">
    <location>
        <begin position="372"/>
        <end position="394"/>
    </location>
</feature>
<feature type="transmembrane region" description="Helical" evidence="6">
    <location>
        <begin position="317"/>
        <end position="337"/>
    </location>
</feature>
<dbReference type="InterPro" id="IPR004477">
    <property type="entry name" value="ComEC_N"/>
</dbReference>
<dbReference type="InterPro" id="IPR035681">
    <property type="entry name" value="ComA-like_MBL"/>
</dbReference>
<dbReference type="Pfam" id="PF00753">
    <property type="entry name" value="Lactamase_B"/>
    <property type="match status" value="1"/>
</dbReference>
<dbReference type="NCBIfam" id="TIGR00361">
    <property type="entry name" value="ComEC_Rec2"/>
    <property type="match status" value="1"/>
</dbReference>
<evidence type="ECO:0000313" key="9">
    <source>
        <dbReference type="Proteomes" id="UP000094764"/>
    </source>
</evidence>
<dbReference type="PANTHER" id="PTHR30619:SF1">
    <property type="entry name" value="RECOMBINATION PROTEIN 2"/>
    <property type="match status" value="1"/>
</dbReference>
<evidence type="ECO:0000256" key="1">
    <source>
        <dbReference type="ARBA" id="ARBA00004651"/>
    </source>
</evidence>
<keyword evidence="2" id="KW-1003">Cell membrane</keyword>
<dbReference type="PANTHER" id="PTHR30619">
    <property type="entry name" value="DNA INTERNALIZATION/COMPETENCE PROTEIN COMEC/REC2"/>
    <property type="match status" value="1"/>
</dbReference>
<keyword evidence="9" id="KW-1185">Reference proteome</keyword>
<dbReference type="InterPro" id="IPR004797">
    <property type="entry name" value="Competence_ComEC/Rec2"/>
</dbReference>
<dbReference type="SMART" id="SM00849">
    <property type="entry name" value="Lactamase_B"/>
    <property type="match status" value="1"/>
</dbReference>
<reference evidence="9" key="1">
    <citation type="submission" date="2016-09" db="EMBL/GenBank/DDBJ databases">
        <authorList>
            <person name="Gulvik C.A."/>
        </authorList>
    </citation>
    <scope>NUCLEOTIDE SEQUENCE [LARGE SCALE GENOMIC DNA]</scope>
    <source>
        <strain evidence="9">LMG 26306</strain>
    </source>
</reference>
<keyword evidence="5 6" id="KW-0472">Membrane</keyword>
<gene>
    <name evidence="8" type="ORF">BCR23_00370</name>
</gene>
<feature type="domain" description="Metallo-beta-lactamase" evidence="7">
    <location>
        <begin position="520"/>
        <end position="729"/>
    </location>
</feature>
<dbReference type="Proteomes" id="UP000094764">
    <property type="component" value="Unassembled WGS sequence"/>
</dbReference>
<protein>
    <submittedName>
        <fullName evidence="8">DNA internalization-related competence protein ComEC/Rec2</fullName>
    </submittedName>
</protein>
<dbReference type="InterPro" id="IPR036866">
    <property type="entry name" value="RibonucZ/Hydroxyglut_hydro"/>
</dbReference>
<feature type="transmembrane region" description="Helical" evidence="6">
    <location>
        <begin position="281"/>
        <end position="305"/>
    </location>
</feature>
<evidence type="ECO:0000313" key="8">
    <source>
        <dbReference type="EMBL" id="OEG19181.1"/>
    </source>
</evidence>
<dbReference type="Pfam" id="PF03772">
    <property type="entry name" value="Competence"/>
    <property type="match status" value="1"/>
</dbReference>
<feature type="transmembrane region" description="Helical" evidence="6">
    <location>
        <begin position="455"/>
        <end position="480"/>
    </location>
</feature>
<feature type="transmembrane region" description="Helical" evidence="6">
    <location>
        <begin position="400"/>
        <end position="424"/>
    </location>
</feature>
<dbReference type="EMBL" id="MIKB01000001">
    <property type="protein sequence ID" value="OEG19181.1"/>
    <property type="molecule type" value="Genomic_DNA"/>
</dbReference>
<dbReference type="GO" id="GO:0030420">
    <property type="term" value="P:establishment of competence for transformation"/>
    <property type="evidence" value="ECO:0007669"/>
    <property type="project" value="InterPro"/>
</dbReference>
<feature type="transmembrane region" description="Helical" evidence="6">
    <location>
        <begin position="12"/>
        <end position="43"/>
    </location>
</feature>
<dbReference type="AlphaFoldDB" id="A0A1E5H2N3"/>
<feature type="transmembrane region" description="Helical" evidence="6">
    <location>
        <begin position="343"/>
        <end position="360"/>
    </location>
</feature>
<dbReference type="Gene3D" id="3.60.15.10">
    <property type="entry name" value="Ribonuclease Z/Hydroxyacylglutathione hydrolase-like"/>
    <property type="match status" value="1"/>
</dbReference>
<comment type="subcellular location">
    <subcellularLocation>
        <location evidence="1">Cell membrane</location>
        <topology evidence="1">Multi-pass membrane protein</topology>
    </subcellularLocation>
</comment>
<comment type="caution">
    <text evidence="8">The sequence shown here is derived from an EMBL/GenBank/DDBJ whole genome shotgun (WGS) entry which is preliminary data.</text>
</comment>
<evidence type="ECO:0000256" key="4">
    <source>
        <dbReference type="ARBA" id="ARBA00022989"/>
    </source>
</evidence>
<evidence type="ECO:0000256" key="6">
    <source>
        <dbReference type="SAM" id="Phobius"/>
    </source>
</evidence>
<name>A0A1E5H2N3_9ENTE</name>